<dbReference type="PANTHER" id="PTHR10687:SF90">
    <property type="entry name" value="SECRETORY CARRIER MEMBRANE PROTEIN"/>
    <property type="match status" value="1"/>
</dbReference>
<dbReference type="InterPro" id="IPR007273">
    <property type="entry name" value="SCAMP"/>
</dbReference>
<dbReference type="Proteomes" id="UP001212152">
    <property type="component" value="Unassembled WGS sequence"/>
</dbReference>
<keyword evidence="3 6" id="KW-1133">Transmembrane helix</keyword>
<keyword evidence="2 6" id="KW-0812">Transmembrane</keyword>
<feature type="region of interest" description="Disordered" evidence="5">
    <location>
        <begin position="1"/>
        <end position="28"/>
    </location>
</feature>
<dbReference type="GO" id="GO:0015031">
    <property type="term" value="P:protein transport"/>
    <property type="evidence" value="ECO:0007669"/>
    <property type="project" value="InterPro"/>
</dbReference>
<evidence type="ECO:0000256" key="5">
    <source>
        <dbReference type="SAM" id="MobiDB-lite"/>
    </source>
</evidence>
<feature type="region of interest" description="Disordered" evidence="5">
    <location>
        <begin position="52"/>
        <end position="83"/>
    </location>
</feature>
<evidence type="ECO:0000256" key="3">
    <source>
        <dbReference type="ARBA" id="ARBA00022989"/>
    </source>
</evidence>
<name>A0AAD5XK40_9FUNG</name>
<dbReference type="PANTHER" id="PTHR10687">
    <property type="entry name" value="SECRETORY CARRIER-ASSOCIATED MEMBRANE PROTEIN SCAMP"/>
    <property type="match status" value="1"/>
</dbReference>
<dbReference type="Pfam" id="PF04144">
    <property type="entry name" value="SCAMP"/>
    <property type="match status" value="1"/>
</dbReference>
<sequence length="321" mass="34437">MAFQNSPFGLPEEDIDNPFADSSTAANAGTAPSFNAYSSAYSSENPVFAQGSAPNVPSSFSSPQSGSAQANASLSAREEELRKREADLNAREAALRQEREALRAAGFKPPNFPKFYPLFHHDIPADIPASGQKTVTNVFRLWLATVALLIWNMVACLTLLVSHPSNLPNVASDFGVSLIYIFFIGSASLYLWYRPVYIAFQSNAALYFYLFLLFNGMHIAFCFYMAVGIPGSGGAGFINLLAVLSDGKIVATVFCIGATAGWIFSGIYSLWQWKEVHAHKSAGGHTLQSARNEAATKGVQSGVGQAAASAYIRSETGTFAA</sequence>
<organism evidence="7 8">
    <name type="scientific">Geranomyces variabilis</name>
    <dbReference type="NCBI Taxonomy" id="109894"/>
    <lineage>
        <taxon>Eukaryota</taxon>
        <taxon>Fungi</taxon>
        <taxon>Fungi incertae sedis</taxon>
        <taxon>Chytridiomycota</taxon>
        <taxon>Chytridiomycota incertae sedis</taxon>
        <taxon>Chytridiomycetes</taxon>
        <taxon>Spizellomycetales</taxon>
        <taxon>Powellomycetaceae</taxon>
        <taxon>Geranomyces</taxon>
    </lineage>
</organism>
<gene>
    <name evidence="7" type="ORF">HDU87_007844</name>
</gene>
<feature type="transmembrane region" description="Helical" evidence="6">
    <location>
        <begin position="249"/>
        <end position="271"/>
    </location>
</feature>
<evidence type="ECO:0008006" key="9">
    <source>
        <dbReference type="Google" id="ProtNLM"/>
    </source>
</evidence>
<evidence type="ECO:0000313" key="8">
    <source>
        <dbReference type="Proteomes" id="UP001212152"/>
    </source>
</evidence>
<evidence type="ECO:0000256" key="6">
    <source>
        <dbReference type="SAM" id="Phobius"/>
    </source>
</evidence>
<feature type="transmembrane region" description="Helical" evidence="6">
    <location>
        <begin position="205"/>
        <end position="229"/>
    </location>
</feature>
<dbReference type="GO" id="GO:0032588">
    <property type="term" value="C:trans-Golgi network membrane"/>
    <property type="evidence" value="ECO:0007669"/>
    <property type="project" value="TreeGrafter"/>
</dbReference>
<dbReference type="GO" id="GO:0055038">
    <property type="term" value="C:recycling endosome membrane"/>
    <property type="evidence" value="ECO:0007669"/>
    <property type="project" value="TreeGrafter"/>
</dbReference>
<evidence type="ECO:0000313" key="7">
    <source>
        <dbReference type="EMBL" id="KAJ3172756.1"/>
    </source>
</evidence>
<protein>
    <recommendedName>
        <fullName evidence="9">Secretory carrier-associated membrane protein</fullName>
    </recommendedName>
</protein>
<evidence type="ECO:0000256" key="2">
    <source>
        <dbReference type="ARBA" id="ARBA00022692"/>
    </source>
</evidence>
<comment type="subcellular location">
    <subcellularLocation>
        <location evidence="1">Membrane</location>
        <topology evidence="1">Multi-pass membrane protein</topology>
    </subcellularLocation>
</comment>
<keyword evidence="8" id="KW-1185">Reference proteome</keyword>
<proteinExistence type="predicted"/>
<evidence type="ECO:0000256" key="4">
    <source>
        <dbReference type="ARBA" id="ARBA00023136"/>
    </source>
</evidence>
<feature type="transmembrane region" description="Helical" evidence="6">
    <location>
        <begin position="141"/>
        <end position="162"/>
    </location>
</feature>
<feature type="transmembrane region" description="Helical" evidence="6">
    <location>
        <begin position="174"/>
        <end position="193"/>
    </location>
</feature>
<accession>A0AAD5XK40</accession>
<feature type="compositionally biased region" description="Low complexity" evidence="5">
    <location>
        <begin position="57"/>
        <end position="70"/>
    </location>
</feature>
<reference evidence="7" key="1">
    <citation type="submission" date="2020-05" db="EMBL/GenBank/DDBJ databases">
        <title>Phylogenomic resolution of chytrid fungi.</title>
        <authorList>
            <person name="Stajich J.E."/>
            <person name="Amses K."/>
            <person name="Simmons R."/>
            <person name="Seto K."/>
            <person name="Myers J."/>
            <person name="Bonds A."/>
            <person name="Quandt C.A."/>
            <person name="Barry K."/>
            <person name="Liu P."/>
            <person name="Grigoriev I."/>
            <person name="Longcore J.E."/>
            <person name="James T.Y."/>
        </authorList>
    </citation>
    <scope>NUCLEOTIDE SEQUENCE</scope>
    <source>
        <strain evidence="7">JEL0379</strain>
    </source>
</reference>
<evidence type="ECO:0000256" key="1">
    <source>
        <dbReference type="ARBA" id="ARBA00004141"/>
    </source>
</evidence>
<keyword evidence="4 6" id="KW-0472">Membrane</keyword>
<dbReference type="EMBL" id="JADGJQ010000077">
    <property type="protein sequence ID" value="KAJ3172756.1"/>
    <property type="molecule type" value="Genomic_DNA"/>
</dbReference>
<dbReference type="AlphaFoldDB" id="A0AAD5XK40"/>
<comment type="caution">
    <text evidence="7">The sequence shown here is derived from an EMBL/GenBank/DDBJ whole genome shotgun (WGS) entry which is preliminary data.</text>
</comment>